<dbReference type="GO" id="GO:0009318">
    <property type="term" value="C:exodeoxyribonuclease VII complex"/>
    <property type="evidence" value="ECO:0007669"/>
    <property type="project" value="InterPro"/>
</dbReference>
<dbReference type="EMBL" id="CAFABE010000110">
    <property type="protein sequence ID" value="CAB4834125.1"/>
    <property type="molecule type" value="Genomic_DNA"/>
</dbReference>
<dbReference type="PANTHER" id="PTHR30008:SF0">
    <property type="entry name" value="EXODEOXYRIBONUCLEASE 7 LARGE SUBUNIT"/>
    <property type="match status" value="1"/>
</dbReference>
<evidence type="ECO:0000313" key="8">
    <source>
        <dbReference type="EMBL" id="CAB4859708.1"/>
    </source>
</evidence>
<gene>
    <name evidence="7" type="ORF">UFOPK3164_01585</name>
    <name evidence="8" type="ORF">UFOPK3427_00105</name>
    <name evidence="9" type="ORF">UFOPK4112_01254</name>
</gene>
<dbReference type="InterPro" id="IPR003753">
    <property type="entry name" value="Exonuc_VII_L"/>
</dbReference>
<feature type="domain" description="OB-fold nucleic acid binding" evidence="6">
    <location>
        <begin position="16"/>
        <end position="123"/>
    </location>
</feature>
<sequence>MSRDDQQFVMERVPITISELYNEVDAVLKATFPASRELWVRGEIQKISDSSGHCYIDLVDPEAQGERQPPTLKVKCWRSKWGSLKADLRAQGIFLEAGMTVVLRGSLDFYRVRAEVGFILADIDVTALLGKMALDRAALIEALQKEGLFDAQRQLDVPLVPLRVGLVGSPNTEGFNDFLGQLERSGFSFVVTVVKATVQGQNAPREVAQAIATLHDEEIDVICLVRGGGSKGDLVAFDSPEIARAIASCRIPIWTGIGHTGDESVADVVSNARFITPTACGAAIAERVGLYWGEVATAAGIIATTSREVCQRRELAYSTLRGQLVGSARGHLRHYRSEILHQRQRLSSSPRLALRRSFEHLSGRAARLAPSIANATRAAQARLDAQHRLLSAYDPVRTLERGWSLTLNERGEIIRSLDDVGEGVMISTRLVDGVLNSQVRSKEPSKE</sequence>
<dbReference type="NCBIfam" id="TIGR00237">
    <property type="entry name" value="xseA"/>
    <property type="match status" value="1"/>
</dbReference>
<evidence type="ECO:0000256" key="1">
    <source>
        <dbReference type="ARBA" id="ARBA00022490"/>
    </source>
</evidence>
<keyword evidence="1" id="KW-0963">Cytoplasm</keyword>
<name>A0A6J7CS46_9ZZZZ</name>
<reference evidence="8" key="1">
    <citation type="submission" date="2020-05" db="EMBL/GenBank/DDBJ databases">
        <authorList>
            <person name="Chiriac C."/>
            <person name="Salcher M."/>
            <person name="Ghai R."/>
            <person name="Kavagutti S V."/>
        </authorList>
    </citation>
    <scope>NUCLEOTIDE SEQUENCE</scope>
</reference>
<evidence type="ECO:0000256" key="3">
    <source>
        <dbReference type="ARBA" id="ARBA00022801"/>
    </source>
</evidence>
<evidence type="ECO:0000313" key="9">
    <source>
        <dbReference type="EMBL" id="CAB5026444.1"/>
    </source>
</evidence>
<dbReference type="Pfam" id="PF02601">
    <property type="entry name" value="Exonuc_VII_L"/>
    <property type="match status" value="1"/>
</dbReference>
<evidence type="ECO:0000313" key="7">
    <source>
        <dbReference type="EMBL" id="CAB4834125.1"/>
    </source>
</evidence>
<organism evidence="8">
    <name type="scientific">freshwater metagenome</name>
    <dbReference type="NCBI Taxonomy" id="449393"/>
    <lineage>
        <taxon>unclassified sequences</taxon>
        <taxon>metagenomes</taxon>
        <taxon>ecological metagenomes</taxon>
    </lineage>
</organism>
<dbReference type="GO" id="GO:0003676">
    <property type="term" value="F:nucleic acid binding"/>
    <property type="evidence" value="ECO:0007669"/>
    <property type="project" value="InterPro"/>
</dbReference>
<dbReference type="CDD" id="cd04489">
    <property type="entry name" value="ExoVII_LU_OBF"/>
    <property type="match status" value="1"/>
</dbReference>
<accession>A0A6J7CS46</accession>
<dbReference type="InterPro" id="IPR020579">
    <property type="entry name" value="Exonuc_VII_lsu_C"/>
</dbReference>
<evidence type="ECO:0000259" key="6">
    <source>
        <dbReference type="Pfam" id="PF13742"/>
    </source>
</evidence>
<feature type="domain" description="Exonuclease VII large subunit C-terminal" evidence="5">
    <location>
        <begin position="148"/>
        <end position="437"/>
    </location>
</feature>
<dbReference type="PANTHER" id="PTHR30008">
    <property type="entry name" value="EXODEOXYRIBONUCLEASE 7 LARGE SUBUNIT"/>
    <property type="match status" value="1"/>
</dbReference>
<dbReference type="EMBL" id="CAFBPM010000012">
    <property type="protein sequence ID" value="CAB5026444.1"/>
    <property type="molecule type" value="Genomic_DNA"/>
</dbReference>
<keyword evidence="3" id="KW-0378">Hydrolase</keyword>
<dbReference type="EMBL" id="CAFBLT010000001">
    <property type="protein sequence ID" value="CAB4859708.1"/>
    <property type="molecule type" value="Genomic_DNA"/>
</dbReference>
<evidence type="ECO:0000256" key="4">
    <source>
        <dbReference type="ARBA" id="ARBA00022839"/>
    </source>
</evidence>
<dbReference type="GO" id="GO:0008855">
    <property type="term" value="F:exodeoxyribonuclease VII activity"/>
    <property type="evidence" value="ECO:0007669"/>
    <property type="project" value="InterPro"/>
</dbReference>
<keyword evidence="2" id="KW-0540">Nuclease</keyword>
<protein>
    <submittedName>
        <fullName evidence="8">Unannotated protein</fullName>
    </submittedName>
</protein>
<dbReference type="InterPro" id="IPR025824">
    <property type="entry name" value="OB-fold_nuc-bd_dom"/>
</dbReference>
<dbReference type="GO" id="GO:0006308">
    <property type="term" value="P:DNA catabolic process"/>
    <property type="evidence" value="ECO:0007669"/>
    <property type="project" value="InterPro"/>
</dbReference>
<evidence type="ECO:0000256" key="2">
    <source>
        <dbReference type="ARBA" id="ARBA00022722"/>
    </source>
</evidence>
<keyword evidence="4" id="KW-0269">Exonuclease</keyword>
<dbReference type="AlphaFoldDB" id="A0A6J7CS46"/>
<evidence type="ECO:0000259" key="5">
    <source>
        <dbReference type="Pfam" id="PF02601"/>
    </source>
</evidence>
<proteinExistence type="predicted"/>
<dbReference type="Pfam" id="PF13742">
    <property type="entry name" value="tRNA_anti_2"/>
    <property type="match status" value="1"/>
</dbReference>